<dbReference type="RefSeq" id="WP_133184925.1">
    <property type="nucleotide sequence ID" value="NZ_SMOD01000017.1"/>
</dbReference>
<evidence type="ECO:0000256" key="4">
    <source>
        <dbReference type="ARBA" id="ARBA00022519"/>
    </source>
</evidence>
<feature type="transmembrane region" description="Helical" evidence="8">
    <location>
        <begin position="272"/>
        <end position="291"/>
    </location>
</feature>
<keyword evidence="5 8" id="KW-0812">Transmembrane</keyword>
<evidence type="ECO:0000256" key="5">
    <source>
        <dbReference type="ARBA" id="ARBA00022692"/>
    </source>
</evidence>
<feature type="transmembrane region" description="Helical" evidence="8">
    <location>
        <begin position="87"/>
        <end position="108"/>
    </location>
</feature>
<feature type="transmembrane region" description="Helical" evidence="8">
    <location>
        <begin position="29"/>
        <end position="50"/>
    </location>
</feature>
<sequence length="364" mass="37752">MNHAAKTPRSSRFGGEGLDFGKILLEGRAFFALIAIVIIFSFLSPNYFALENFLTMASHVAIYGILAIGMLLVIINGGIDLSVGSTLGLSGVVAGFFMQGVTLNMLGVVVYPPVWVVVVLCCALGALIGLVNGILIARFRVPAFVATLGVMYVVRGFALLMTNGLTYNNLGGQADLGNTGFDWLGFDRLFNVPVGVLILVVIAVLCSLVLNRSAFGRWLYASGGNARAAELSGVPVKHVQISVYMLSGICAAIAGLILSSQLTSAGPTAGTSYELTAIAAVVIGGASLMGGTGNIRGTLLGAFVIGFLSDGLVIIGISSYWQTVFTGAVIVLAVLLNAIQYRRRVKRPAPTGGQLASSQGGGKA</sequence>
<keyword evidence="7 8" id="KW-0472">Membrane</keyword>
<dbReference type="OrthoDB" id="9799990at2"/>
<protein>
    <submittedName>
        <fullName evidence="9">ABC transporter permease</fullName>
    </submittedName>
</protein>
<dbReference type="Pfam" id="PF02653">
    <property type="entry name" value="BPD_transp_2"/>
    <property type="match status" value="1"/>
</dbReference>
<dbReference type="PANTHER" id="PTHR32196">
    <property type="entry name" value="ABC TRANSPORTER PERMEASE PROTEIN YPHD-RELATED-RELATED"/>
    <property type="match status" value="1"/>
</dbReference>
<dbReference type="EMBL" id="SMOD01000017">
    <property type="protein sequence ID" value="TDG05999.1"/>
    <property type="molecule type" value="Genomic_DNA"/>
</dbReference>
<proteinExistence type="predicted"/>
<evidence type="ECO:0000313" key="10">
    <source>
        <dbReference type="Proteomes" id="UP000295606"/>
    </source>
</evidence>
<dbReference type="PANTHER" id="PTHR32196:SF21">
    <property type="entry name" value="ABC TRANSPORTER PERMEASE PROTEIN YPHD-RELATED"/>
    <property type="match status" value="1"/>
</dbReference>
<gene>
    <name evidence="9" type="ORF">E1N52_22440</name>
</gene>
<feature type="transmembrane region" description="Helical" evidence="8">
    <location>
        <begin position="298"/>
        <end position="317"/>
    </location>
</feature>
<keyword evidence="4" id="KW-0997">Cell inner membrane</keyword>
<keyword evidence="6 8" id="KW-1133">Transmembrane helix</keyword>
<dbReference type="CDD" id="cd06579">
    <property type="entry name" value="TM_PBP1_transp_AraH_like"/>
    <property type="match status" value="1"/>
</dbReference>
<dbReference type="GO" id="GO:0005886">
    <property type="term" value="C:plasma membrane"/>
    <property type="evidence" value="ECO:0007669"/>
    <property type="project" value="UniProtKB-SubCell"/>
</dbReference>
<comment type="subcellular location">
    <subcellularLocation>
        <location evidence="1">Cell membrane</location>
        <topology evidence="1">Multi-pass membrane protein</topology>
    </subcellularLocation>
</comment>
<dbReference type="InterPro" id="IPR001851">
    <property type="entry name" value="ABC_transp_permease"/>
</dbReference>
<feature type="transmembrane region" description="Helical" evidence="8">
    <location>
        <begin position="114"/>
        <end position="136"/>
    </location>
</feature>
<feature type="transmembrane region" description="Helical" evidence="8">
    <location>
        <begin position="190"/>
        <end position="210"/>
    </location>
</feature>
<evidence type="ECO:0000256" key="7">
    <source>
        <dbReference type="ARBA" id="ARBA00023136"/>
    </source>
</evidence>
<keyword evidence="2" id="KW-0813">Transport</keyword>
<organism evidence="9 10">
    <name type="scientific">Paraburkholderia guartelaensis</name>
    <dbReference type="NCBI Taxonomy" id="2546446"/>
    <lineage>
        <taxon>Bacteria</taxon>
        <taxon>Pseudomonadati</taxon>
        <taxon>Pseudomonadota</taxon>
        <taxon>Betaproteobacteria</taxon>
        <taxon>Burkholderiales</taxon>
        <taxon>Burkholderiaceae</taxon>
        <taxon>Paraburkholderia</taxon>
    </lineage>
</organism>
<keyword evidence="3" id="KW-1003">Cell membrane</keyword>
<evidence type="ECO:0000256" key="2">
    <source>
        <dbReference type="ARBA" id="ARBA00022448"/>
    </source>
</evidence>
<evidence type="ECO:0000256" key="3">
    <source>
        <dbReference type="ARBA" id="ARBA00022475"/>
    </source>
</evidence>
<feature type="transmembrane region" description="Helical" evidence="8">
    <location>
        <begin position="143"/>
        <end position="161"/>
    </location>
</feature>
<dbReference type="Proteomes" id="UP000295606">
    <property type="component" value="Unassembled WGS sequence"/>
</dbReference>
<evidence type="ECO:0000256" key="6">
    <source>
        <dbReference type="ARBA" id="ARBA00022989"/>
    </source>
</evidence>
<feature type="transmembrane region" description="Helical" evidence="8">
    <location>
        <begin position="323"/>
        <end position="339"/>
    </location>
</feature>
<reference evidence="9 10" key="1">
    <citation type="submission" date="2019-03" db="EMBL/GenBank/DDBJ databases">
        <title>Paraburkholderia sp. isolated from native Mimosa gymnas in Guartela State Park, Brazil.</title>
        <authorList>
            <person name="Paulitsch F."/>
            <person name="Hungria M."/>
            <person name="Delamuta J.R.M."/>
            <person name="Ribeiro R.A."/>
            <person name="Dall'Agnol R."/>
            <person name="Silva J.S.B."/>
        </authorList>
    </citation>
    <scope>NUCLEOTIDE SEQUENCE [LARGE SCALE GENOMIC DNA]</scope>
    <source>
        <strain evidence="9 10">CNPSo 3008</strain>
    </source>
</reference>
<dbReference type="GO" id="GO:0022857">
    <property type="term" value="F:transmembrane transporter activity"/>
    <property type="evidence" value="ECO:0007669"/>
    <property type="project" value="InterPro"/>
</dbReference>
<feature type="transmembrane region" description="Helical" evidence="8">
    <location>
        <begin position="56"/>
        <end position="75"/>
    </location>
</feature>
<name>A0A4R5LD25_9BURK</name>
<accession>A0A4R5LD25</accession>
<comment type="caution">
    <text evidence="9">The sequence shown here is derived from an EMBL/GenBank/DDBJ whole genome shotgun (WGS) entry which is preliminary data.</text>
</comment>
<dbReference type="AlphaFoldDB" id="A0A4R5LD25"/>
<evidence type="ECO:0000313" key="9">
    <source>
        <dbReference type="EMBL" id="TDG05999.1"/>
    </source>
</evidence>
<feature type="transmembrane region" description="Helical" evidence="8">
    <location>
        <begin position="241"/>
        <end position="260"/>
    </location>
</feature>
<evidence type="ECO:0000256" key="8">
    <source>
        <dbReference type="SAM" id="Phobius"/>
    </source>
</evidence>
<evidence type="ECO:0000256" key="1">
    <source>
        <dbReference type="ARBA" id="ARBA00004651"/>
    </source>
</evidence>